<feature type="compositionally biased region" description="Basic and acidic residues" evidence="1">
    <location>
        <begin position="54"/>
        <end position="64"/>
    </location>
</feature>
<protein>
    <submittedName>
        <fullName evidence="2">Uncharacterized protein</fullName>
    </submittedName>
</protein>
<reference evidence="2 3" key="2">
    <citation type="submission" date="2020-03" db="EMBL/GenBank/DDBJ databases">
        <authorList>
            <person name="Ichikawa N."/>
            <person name="Kimura A."/>
            <person name="Kitahashi Y."/>
            <person name="Uohara A."/>
        </authorList>
    </citation>
    <scope>NUCLEOTIDE SEQUENCE [LARGE SCALE GENOMIC DNA]</scope>
    <source>
        <strain evidence="2 3">NBRC 105367</strain>
    </source>
</reference>
<keyword evidence="3" id="KW-1185">Reference proteome</keyword>
<gene>
    <name evidence="2" type="ORF">Psuf_019280</name>
</gene>
<dbReference type="KEGG" id="psuu:Psuf_019280"/>
<dbReference type="AlphaFoldDB" id="A0A6F8YER8"/>
<proteinExistence type="predicted"/>
<sequence length="119" mass="13094">MADPERRRRRLRQGSAGRPARPRPPDDFREPPDPEAAASVVTAEVLDPDPPARVPDDRDTERGLRGLVGSGSSQVGTSAAMRARDAARPTDADLAEAQERLVIVRRNWVPRDEPPRGTR</sequence>
<organism evidence="2 3">
    <name type="scientific">Phytohabitans suffuscus</name>
    <dbReference type="NCBI Taxonomy" id="624315"/>
    <lineage>
        <taxon>Bacteria</taxon>
        <taxon>Bacillati</taxon>
        <taxon>Actinomycetota</taxon>
        <taxon>Actinomycetes</taxon>
        <taxon>Micromonosporales</taxon>
        <taxon>Micromonosporaceae</taxon>
    </lineage>
</organism>
<feature type="compositionally biased region" description="Basic and acidic residues" evidence="1">
    <location>
        <begin position="82"/>
        <end position="91"/>
    </location>
</feature>
<dbReference type="RefSeq" id="WP_173155869.1">
    <property type="nucleotide sequence ID" value="NZ_AP022871.1"/>
</dbReference>
<feature type="compositionally biased region" description="Low complexity" evidence="1">
    <location>
        <begin position="65"/>
        <end position="81"/>
    </location>
</feature>
<feature type="compositionally biased region" description="Basic and acidic residues" evidence="1">
    <location>
        <begin position="23"/>
        <end position="32"/>
    </location>
</feature>
<evidence type="ECO:0000256" key="1">
    <source>
        <dbReference type="SAM" id="MobiDB-lite"/>
    </source>
</evidence>
<reference evidence="2 3" key="1">
    <citation type="submission" date="2020-03" db="EMBL/GenBank/DDBJ databases">
        <title>Whole genome shotgun sequence of Phytohabitans suffuscus NBRC 105367.</title>
        <authorList>
            <person name="Komaki H."/>
            <person name="Tamura T."/>
        </authorList>
    </citation>
    <scope>NUCLEOTIDE SEQUENCE [LARGE SCALE GENOMIC DNA]</scope>
    <source>
        <strain evidence="2 3">NBRC 105367</strain>
    </source>
</reference>
<feature type="region of interest" description="Disordered" evidence="1">
    <location>
        <begin position="1"/>
        <end position="91"/>
    </location>
</feature>
<name>A0A6F8YER8_9ACTN</name>
<evidence type="ECO:0000313" key="2">
    <source>
        <dbReference type="EMBL" id="BCB84615.1"/>
    </source>
</evidence>
<dbReference type="Proteomes" id="UP000503011">
    <property type="component" value="Chromosome"/>
</dbReference>
<accession>A0A6F8YER8</accession>
<dbReference type="EMBL" id="AP022871">
    <property type="protein sequence ID" value="BCB84615.1"/>
    <property type="molecule type" value="Genomic_DNA"/>
</dbReference>
<evidence type="ECO:0000313" key="3">
    <source>
        <dbReference type="Proteomes" id="UP000503011"/>
    </source>
</evidence>